<dbReference type="AlphaFoldDB" id="B3M2P5"/>
<evidence type="ECO:0000256" key="1">
    <source>
        <dbReference type="ARBA" id="ARBA00022737"/>
    </source>
</evidence>
<keyword evidence="2" id="KW-0106">Calcium</keyword>
<dbReference type="PANTHER" id="PTHR23049">
    <property type="entry name" value="MYOSIN REGULATORY LIGHT CHAIN 2"/>
    <property type="match status" value="1"/>
</dbReference>
<dbReference type="GeneID" id="6500731"/>
<dbReference type="PROSITE" id="PS00018">
    <property type="entry name" value="EF_HAND_1"/>
    <property type="match status" value="1"/>
</dbReference>
<dbReference type="PhylomeDB" id="B3M2P5"/>
<evidence type="ECO:0000313" key="5">
    <source>
        <dbReference type="EMBL" id="EDV42366.1"/>
    </source>
</evidence>
<keyword evidence="1" id="KW-0677">Repeat</keyword>
<dbReference type="OMA" id="GAFRMWD"/>
<dbReference type="HOGENOM" id="CLU_103482_0_0_1"/>
<evidence type="ECO:0000256" key="3">
    <source>
        <dbReference type="SAM" id="MobiDB-lite"/>
    </source>
</evidence>
<dbReference type="OrthoDB" id="429467at2759"/>
<evidence type="ECO:0000259" key="4">
    <source>
        <dbReference type="PROSITE" id="PS50222"/>
    </source>
</evidence>
<dbReference type="Gene3D" id="1.10.238.10">
    <property type="entry name" value="EF-hand"/>
    <property type="match status" value="2"/>
</dbReference>
<keyword evidence="6" id="KW-1185">Reference proteome</keyword>
<dbReference type="SMR" id="B3M2P5"/>
<reference evidence="5 6" key="1">
    <citation type="journal article" date="2007" name="Nature">
        <title>Evolution of genes and genomes on the Drosophila phylogeny.</title>
        <authorList>
            <consortium name="Drosophila 12 Genomes Consortium"/>
            <person name="Clark A.G."/>
            <person name="Eisen M.B."/>
            <person name="Smith D.R."/>
            <person name="Bergman C.M."/>
            <person name="Oliver B."/>
            <person name="Markow T.A."/>
            <person name="Kaufman T.C."/>
            <person name="Kellis M."/>
            <person name="Gelbart W."/>
            <person name="Iyer V.N."/>
            <person name="Pollard D.A."/>
            <person name="Sackton T.B."/>
            <person name="Larracuente A.M."/>
            <person name="Singh N.D."/>
            <person name="Abad J.P."/>
            <person name="Abt D.N."/>
            <person name="Adryan B."/>
            <person name="Aguade M."/>
            <person name="Akashi H."/>
            <person name="Anderson W.W."/>
            <person name="Aquadro C.F."/>
            <person name="Ardell D.H."/>
            <person name="Arguello R."/>
            <person name="Artieri C.G."/>
            <person name="Barbash D.A."/>
            <person name="Barker D."/>
            <person name="Barsanti P."/>
            <person name="Batterham P."/>
            <person name="Batzoglou S."/>
            <person name="Begun D."/>
            <person name="Bhutkar A."/>
            <person name="Blanco E."/>
            <person name="Bosak S.A."/>
            <person name="Bradley R.K."/>
            <person name="Brand A.D."/>
            <person name="Brent M.R."/>
            <person name="Brooks A.N."/>
            <person name="Brown R.H."/>
            <person name="Butlin R.K."/>
            <person name="Caggese C."/>
            <person name="Calvi B.R."/>
            <person name="Bernardo de Carvalho A."/>
            <person name="Caspi A."/>
            <person name="Castrezana S."/>
            <person name="Celniker S.E."/>
            <person name="Chang J.L."/>
            <person name="Chapple C."/>
            <person name="Chatterji S."/>
            <person name="Chinwalla A."/>
            <person name="Civetta A."/>
            <person name="Clifton S.W."/>
            <person name="Comeron J.M."/>
            <person name="Costello J.C."/>
            <person name="Coyne J.A."/>
            <person name="Daub J."/>
            <person name="David R.G."/>
            <person name="Delcher A.L."/>
            <person name="Delehaunty K."/>
            <person name="Do C.B."/>
            <person name="Ebling H."/>
            <person name="Edwards K."/>
            <person name="Eickbush T."/>
            <person name="Evans J.D."/>
            <person name="Filipski A."/>
            <person name="Findeiss S."/>
            <person name="Freyhult E."/>
            <person name="Fulton L."/>
            <person name="Fulton R."/>
            <person name="Garcia A.C."/>
            <person name="Gardiner A."/>
            <person name="Garfield D.A."/>
            <person name="Garvin B.E."/>
            <person name="Gibson G."/>
            <person name="Gilbert D."/>
            <person name="Gnerre S."/>
            <person name="Godfrey J."/>
            <person name="Good R."/>
            <person name="Gotea V."/>
            <person name="Gravely B."/>
            <person name="Greenberg A.J."/>
            <person name="Griffiths-Jones S."/>
            <person name="Gross S."/>
            <person name="Guigo R."/>
            <person name="Gustafson E.A."/>
            <person name="Haerty W."/>
            <person name="Hahn M.W."/>
            <person name="Halligan D.L."/>
            <person name="Halpern A.L."/>
            <person name="Halter G.M."/>
            <person name="Han M.V."/>
            <person name="Heger A."/>
            <person name="Hillier L."/>
            <person name="Hinrichs A.S."/>
            <person name="Holmes I."/>
            <person name="Hoskins R.A."/>
            <person name="Hubisz M.J."/>
            <person name="Hultmark D."/>
            <person name="Huntley M.A."/>
            <person name="Jaffe D.B."/>
            <person name="Jagadeeshan S."/>
            <person name="Jeck W.R."/>
            <person name="Johnson J."/>
            <person name="Jones C.D."/>
            <person name="Jordan W.C."/>
            <person name="Karpen G.H."/>
            <person name="Kataoka E."/>
            <person name="Keightley P.D."/>
            <person name="Kheradpour P."/>
            <person name="Kirkness E.F."/>
            <person name="Koerich L.B."/>
            <person name="Kristiansen K."/>
            <person name="Kudrna D."/>
            <person name="Kulathinal R.J."/>
            <person name="Kumar S."/>
            <person name="Kwok R."/>
            <person name="Lander E."/>
            <person name="Langley C.H."/>
            <person name="Lapoint R."/>
            <person name="Lazzaro B.P."/>
            <person name="Lee S.J."/>
            <person name="Levesque L."/>
            <person name="Li R."/>
            <person name="Lin C.F."/>
            <person name="Lin M.F."/>
            <person name="Lindblad-Toh K."/>
            <person name="Llopart A."/>
            <person name="Long M."/>
            <person name="Low L."/>
            <person name="Lozovsky E."/>
            <person name="Lu J."/>
            <person name="Luo M."/>
            <person name="Machado C.A."/>
            <person name="Makalowski W."/>
            <person name="Marzo M."/>
            <person name="Matsuda M."/>
            <person name="Matzkin L."/>
            <person name="McAllister B."/>
            <person name="McBride C.S."/>
            <person name="McKernan B."/>
            <person name="McKernan K."/>
            <person name="Mendez-Lago M."/>
            <person name="Minx P."/>
            <person name="Mollenhauer M.U."/>
            <person name="Montooth K."/>
            <person name="Mount S.M."/>
            <person name="Mu X."/>
            <person name="Myers E."/>
            <person name="Negre B."/>
            <person name="Newfeld S."/>
            <person name="Nielsen R."/>
            <person name="Noor M.A."/>
            <person name="O'Grady P."/>
            <person name="Pachter L."/>
            <person name="Papaceit M."/>
            <person name="Parisi M.J."/>
            <person name="Parisi M."/>
            <person name="Parts L."/>
            <person name="Pedersen J.S."/>
            <person name="Pesole G."/>
            <person name="Phillippy A.M."/>
            <person name="Ponting C.P."/>
            <person name="Pop M."/>
            <person name="Porcelli D."/>
            <person name="Powell J.R."/>
            <person name="Prohaska S."/>
            <person name="Pruitt K."/>
            <person name="Puig M."/>
            <person name="Quesneville H."/>
            <person name="Ram K.R."/>
            <person name="Rand D."/>
            <person name="Rasmussen M.D."/>
            <person name="Reed L.K."/>
            <person name="Reenan R."/>
            <person name="Reily A."/>
            <person name="Remington K.A."/>
            <person name="Rieger T.T."/>
            <person name="Ritchie M.G."/>
            <person name="Robin C."/>
            <person name="Rogers Y.H."/>
            <person name="Rohde C."/>
            <person name="Rozas J."/>
            <person name="Rubenfield M.J."/>
            <person name="Ruiz A."/>
            <person name="Russo S."/>
            <person name="Salzberg S.L."/>
            <person name="Sanchez-Gracia A."/>
            <person name="Saranga D.J."/>
            <person name="Sato H."/>
            <person name="Schaeffer S.W."/>
            <person name="Schatz M.C."/>
            <person name="Schlenke T."/>
            <person name="Schwartz R."/>
            <person name="Segarra C."/>
            <person name="Singh R.S."/>
            <person name="Sirot L."/>
            <person name="Sirota M."/>
            <person name="Sisneros N.B."/>
            <person name="Smith C.D."/>
            <person name="Smith T.F."/>
            <person name="Spieth J."/>
            <person name="Stage D.E."/>
            <person name="Stark A."/>
            <person name="Stephan W."/>
            <person name="Strausberg R.L."/>
            <person name="Strempel S."/>
            <person name="Sturgill D."/>
            <person name="Sutton G."/>
            <person name="Sutton G.G."/>
            <person name="Tao W."/>
            <person name="Teichmann S."/>
            <person name="Tobari Y.N."/>
            <person name="Tomimura Y."/>
            <person name="Tsolas J.M."/>
            <person name="Valente V.L."/>
            <person name="Venter E."/>
            <person name="Venter J.C."/>
            <person name="Vicario S."/>
            <person name="Vieira F.G."/>
            <person name="Vilella A.J."/>
            <person name="Villasante A."/>
            <person name="Walenz B."/>
            <person name="Wang J."/>
            <person name="Wasserman M."/>
            <person name="Watts T."/>
            <person name="Wilson D."/>
            <person name="Wilson R.K."/>
            <person name="Wing R.A."/>
            <person name="Wolfner M.F."/>
            <person name="Wong A."/>
            <person name="Wong G.K."/>
            <person name="Wu C.I."/>
            <person name="Wu G."/>
            <person name="Yamamoto D."/>
            <person name="Yang H.P."/>
            <person name="Yang S.P."/>
            <person name="Yorke J.A."/>
            <person name="Yoshida K."/>
            <person name="Zdobnov E."/>
            <person name="Zhang P."/>
            <person name="Zhang Y."/>
            <person name="Zimin A.V."/>
            <person name="Baldwin J."/>
            <person name="Abdouelleil A."/>
            <person name="Abdulkadir J."/>
            <person name="Abebe A."/>
            <person name="Abera B."/>
            <person name="Abreu J."/>
            <person name="Acer S.C."/>
            <person name="Aftuck L."/>
            <person name="Alexander A."/>
            <person name="An P."/>
            <person name="Anderson E."/>
            <person name="Anderson S."/>
            <person name="Arachi H."/>
            <person name="Azer M."/>
            <person name="Bachantsang P."/>
            <person name="Barry A."/>
            <person name="Bayul T."/>
            <person name="Berlin A."/>
            <person name="Bessette D."/>
            <person name="Bloom T."/>
            <person name="Blye J."/>
            <person name="Boguslavskiy L."/>
            <person name="Bonnet C."/>
            <person name="Boukhgalter B."/>
            <person name="Bourzgui I."/>
            <person name="Brown A."/>
            <person name="Cahill P."/>
            <person name="Channer S."/>
            <person name="Cheshatsang Y."/>
            <person name="Chuda L."/>
            <person name="Citroen M."/>
            <person name="Collymore A."/>
            <person name="Cooke P."/>
            <person name="Costello M."/>
            <person name="D'Aco K."/>
            <person name="Daza R."/>
            <person name="De Haan G."/>
            <person name="DeGray S."/>
            <person name="DeMaso C."/>
            <person name="Dhargay N."/>
            <person name="Dooley K."/>
            <person name="Dooley E."/>
            <person name="Doricent M."/>
            <person name="Dorje P."/>
            <person name="Dorjee K."/>
            <person name="Dupes A."/>
            <person name="Elong R."/>
            <person name="Falk J."/>
            <person name="Farina A."/>
            <person name="Faro S."/>
            <person name="Ferguson D."/>
            <person name="Fisher S."/>
            <person name="Foley C.D."/>
            <person name="Franke A."/>
            <person name="Friedrich D."/>
            <person name="Gadbois L."/>
            <person name="Gearin G."/>
            <person name="Gearin C.R."/>
            <person name="Giannoukos G."/>
            <person name="Goode T."/>
            <person name="Graham J."/>
            <person name="Grandbois E."/>
            <person name="Grewal S."/>
            <person name="Gyaltsen K."/>
            <person name="Hafez N."/>
            <person name="Hagos B."/>
            <person name="Hall J."/>
            <person name="Henson C."/>
            <person name="Hollinger A."/>
            <person name="Honan T."/>
            <person name="Huard M.D."/>
            <person name="Hughes L."/>
            <person name="Hurhula B."/>
            <person name="Husby M.E."/>
            <person name="Kamat A."/>
            <person name="Kanga B."/>
            <person name="Kashin S."/>
            <person name="Khazanovich D."/>
            <person name="Kisner P."/>
            <person name="Lance K."/>
            <person name="Lara M."/>
            <person name="Lee W."/>
            <person name="Lennon N."/>
            <person name="Letendre F."/>
            <person name="LeVine R."/>
            <person name="Lipovsky A."/>
            <person name="Liu X."/>
            <person name="Liu J."/>
            <person name="Liu S."/>
            <person name="Lokyitsang T."/>
            <person name="Lokyitsang Y."/>
            <person name="Lubonja R."/>
            <person name="Lui A."/>
            <person name="MacDonald P."/>
            <person name="Magnisalis V."/>
            <person name="Maru K."/>
            <person name="Matthews C."/>
            <person name="McCusker W."/>
            <person name="McDonough S."/>
            <person name="Mehta T."/>
            <person name="Meldrim J."/>
            <person name="Meneus L."/>
            <person name="Mihai O."/>
            <person name="Mihalev A."/>
            <person name="Mihova T."/>
            <person name="Mittelman R."/>
            <person name="Mlenga V."/>
            <person name="Montmayeur A."/>
            <person name="Mulrain L."/>
            <person name="Navidi A."/>
            <person name="Naylor J."/>
            <person name="Negash T."/>
            <person name="Nguyen T."/>
            <person name="Nguyen N."/>
            <person name="Nicol R."/>
            <person name="Norbu C."/>
            <person name="Norbu N."/>
            <person name="Novod N."/>
            <person name="O'Neill B."/>
            <person name="Osman S."/>
            <person name="Markiewicz E."/>
            <person name="Oyono O.L."/>
            <person name="Patti C."/>
            <person name="Phunkhang P."/>
            <person name="Pierre F."/>
            <person name="Priest M."/>
            <person name="Raghuraman S."/>
            <person name="Rege F."/>
            <person name="Reyes R."/>
            <person name="Rise C."/>
            <person name="Rogov P."/>
            <person name="Ross K."/>
            <person name="Ryan E."/>
            <person name="Settipalli S."/>
            <person name="Shea T."/>
            <person name="Sherpa N."/>
            <person name="Shi L."/>
            <person name="Shih D."/>
            <person name="Sparrow T."/>
            <person name="Spaulding J."/>
            <person name="Stalker J."/>
            <person name="Stange-Thomann N."/>
            <person name="Stavropoulos S."/>
            <person name="Stone C."/>
            <person name="Strader C."/>
            <person name="Tesfaye S."/>
            <person name="Thomson T."/>
            <person name="Thoulutsang Y."/>
            <person name="Thoulutsang D."/>
            <person name="Topham K."/>
            <person name="Topping I."/>
            <person name="Tsamla T."/>
            <person name="Vassiliev H."/>
            <person name="Vo A."/>
            <person name="Wangchuk T."/>
            <person name="Wangdi T."/>
            <person name="Weiand M."/>
            <person name="Wilkinson J."/>
            <person name="Wilson A."/>
            <person name="Yadav S."/>
            <person name="Young G."/>
            <person name="Yu Q."/>
            <person name="Zembek L."/>
            <person name="Zhong D."/>
            <person name="Zimmer A."/>
            <person name="Zwirko Z."/>
            <person name="Jaffe D.B."/>
            <person name="Alvarez P."/>
            <person name="Brockman W."/>
            <person name="Butler J."/>
            <person name="Chin C."/>
            <person name="Gnerre S."/>
            <person name="Grabherr M."/>
            <person name="Kleber M."/>
            <person name="Mauceli E."/>
            <person name="MacCallum I."/>
        </authorList>
    </citation>
    <scope>NUCLEOTIDE SEQUENCE [LARGE SCALE GENOMIC DNA]</scope>
    <source>
        <strain evidence="6">Tucson 14024-0371.13</strain>
    </source>
</reference>
<dbReference type="CDD" id="cd00051">
    <property type="entry name" value="EFh"/>
    <property type="match status" value="1"/>
</dbReference>
<protein>
    <recommendedName>
        <fullName evidence="4">EF-hand domain-containing protein</fullName>
    </recommendedName>
</protein>
<gene>
    <name evidence="5" type="primary">Dana\GF17950</name>
    <name evidence="5" type="synonym">dana_GLEANR_19212</name>
    <name evidence="5" type="ORF">GF17950</name>
</gene>
<dbReference type="SUPFAM" id="SSF47473">
    <property type="entry name" value="EF-hand"/>
    <property type="match status" value="1"/>
</dbReference>
<accession>B3M2P5</accession>
<dbReference type="Proteomes" id="UP000007801">
    <property type="component" value="Unassembled WGS sequence"/>
</dbReference>
<evidence type="ECO:0000313" key="6">
    <source>
        <dbReference type="Proteomes" id="UP000007801"/>
    </source>
</evidence>
<sequence>MSMDPSVSFEDLERRRRRASTARKQSQTPQPPAHLADSEAMAVINEIFNPTLKLPESSGHYTLPEEMSADDHVSPQELDIAKLAELKEVFSLFDTDCDGLISKEDLRFTYTALGNEPNEQLLEQMMQEANEPLDYEAFVRLMSRRTQELDPEDVLLEAWSKWDDHGTGKIDERKIYEELTNYGDKMTLSEAKEALSHAPMAKPKSLEEPPMIDYPAFCRMLGGMRKRKGE</sequence>
<dbReference type="PROSITE" id="PS50222">
    <property type="entry name" value="EF_HAND_2"/>
    <property type="match status" value="1"/>
</dbReference>
<feature type="region of interest" description="Disordered" evidence="3">
    <location>
        <begin position="1"/>
        <end position="35"/>
    </location>
</feature>
<dbReference type="EMBL" id="CH902617">
    <property type="protein sequence ID" value="EDV42366.1"/>
    <property type="molecule type" value="Genomic_DNA"/>
</dbReference>
<dbReference type="Pfam" id="PF13499">
    <property type="entry name" value="EF-hand_7"/>
    <property type="match status" value="1"/>
</dbReference>
<dbReference type="STRING" id="7217.B3M2P5"/>
<feature type="domain" description="EF-hand" evidence="4">
    <location>
        <begin position="81"/>
        <end position="116"/>
    </location>
</feature>
<dbReference type="InParanoid" id="B3M2P5"/>
<dbReference type="InterPro" id="IPR018247">
    <property type="entry name" value="EF_Hand_1_Ca_BS"/>
</dbReference>
<evidence type="ECO:0000256" key="2">
    <source>
        <dbReference type="ARBA" id="ARBA00022837"/>
    </source>
</evidence>
<dbReference type="GO" id="GO:0043226">
    <property type="term" value="C:organelle"/>
    <property type="evidence" value="ECO:0007669"/>
    <property type="project" value="UniProtKB-ARBA"/>
</dbReference>
<dbReference type="KEGG" id="dan:6500731"/>
<name>B3M2P5_DROAN</name>
<proteinExistence type="predicted"/>
<dbReference type="GO" id="GO:0005509">
    <property type="term" value="F:calcium ion binding"/>
    <property type="evidence" value="ECO:0007669"/>
    <property type="project" value="InterPro"/>
</dbReference>
<dbReference type="InterPro" id="IPR002048">
    <property type="entry name" value="EF_hand_dom"/>
</dbReference>
<dbReference type="eggNOG" id="KOG0031">
    <property type="taxonomic scope" value="Eukaryota"/>
</dbReference>
<dbReference type="InterPro" id="IPR011992">
    <property type="entry name" value="EF-hand-dom_pair"/>
</dbReference>
<organism evidence="5 6">
    <name type="scientific">Drosophila ananassae</name>
    <name type="common">Fruit fly</name>
    <dbReference type="NCBI Taxonomy" id="7217"/>
    <lineage>
        <taxon>Eukaryota</taxon>
        <taxon>Metazoa</taxon>
        <taxon>Ecdysozoa</taxon>
        <taxon>Arthropoda</taxon>
        <taxon>Hexapoda</taxon>
        <taxon>Insecta</taxon>
        <taxon>Pterygota</taxon>
        <taxon>Neoptera</taxon>
        <taxon>Endopterygota</taxon>
        <taxon>Diptera</taxon>
        <taxon>Brachycera</taxon>
        <taxon>Muscomorpha</taxon>
        <taxon>Ephydroidea</taxon>
        <taxon>Drosophilidae</taxon>
        <taxon>Drosophila</taxon>
        <taxon>Sophophora</taxon>
    </lineage>
</organism>
<dbReference type="FunFam" id="1.10.238.10:FF:000178">
    <property type="entry name" value="Calmodulin-2 A"/>
    <property type="match status" value="1"/>
</dbReference>
<dbReference type="SMART" id="SM00054">
    <property type="entry name" value="EFh"/>
    <property type="match status" value="1"/>
</dbReference>
<dbReference type="InterPro" id="IPR050403">
    <property type="entry name" value="Myosin_RLC"/>
</dbReference>